<accession>A0ABS2XSA5</accession>
<dbReference type="Proteomes" id="UP001166093">
    <property type="component" value="Unassembled WGS sequence"/>
</dbReference>
<comment type="subcellular location">
    <subcellularLocation>
        <location evidence="1">Membrane</location>
    </subcellularLocation>
</comment>
<keyword evidence="8" id="KW-1185">Reference proteome</keyword>
<keyword evidence="5 6" id="KW-0472">Membrane</keyword>
<protein>
    <submittedName>
        <fullName evidence="7">SYN1L protein</fullName>
    </submittedName>
</protein>
<evidence type="ECO:0000256" key="4">
    <source>
        <dbReference type="ARBA" id="ARBA00022989"/>
    </source>
</evidence>
<evidence type="ECO:0000256" key="3">
    <source>
        <dbReference type="ARBA" id="ARBA00022692"/>
    </source>
</evidence>
<keyword evidence="3 6" id="KW-0812">Transmembrane</keyword>
<dbReference type="PANTHER" id="PTHR14948:SF46">
    <property type="entry name" value="DISPANIN SUBFAMILY A MEMBER 2B-LIKE-RELATED"/>
    <property type="match status" value="1"/>
</dbReference>
<feature type="transmembrane region" description="Helical" evidence="6">
    <location>
        <begin position="51"/>
        <end position="73"/>
    </location>
</feature>
<keyword evidence="4 6" id="KW-1133">Transmembrane helix</keyword>
<dbReference type="InterPro" id="IPR007593">
    <property type="entry name" value="CD225/Dispanin_fam"/>
</dbReference>
<evidence type="ECO:0000256" key="5">
    <source>
        <dbReference type="ARBA" id="ARBA00023136"/>
    </source>
</evidence>
<dbReference type="InterPro" id="IPR051423">
    <property type="entry name" value="CD225/Dispanin"/>
</dbReference>
<feature type="non-terminal residue" evidence="7">
    <location>
        <position position="1"/>
    </location>
</feature>
<gene>
    <name evidence="7" type="primary">Syndig1l_1</name>
    <name evidence="7" type="ORF">GTO93_0013396</name>
</gene>
<dbReference type="EMBL" id="JAAWVQ010064445">
    <property type="protein sequence ID" value="MBN3276956.1"/>
    <property type="molecule type" value="Genomic_DNA"/>
</dbReference>
<feature type="non-terminal residue" evidence="7">
    <location>
        <position position="125"/>
    </location>
</feature>
<evidence type="ECO:0000313" key="8">
    <source>
        <dbReference type="Proteomes" id="UP001166093"/>
    </source>
</evidence>
<comment type="caution">
    <text evidence="7">The sequence shown here is derived from an EMBL/GenBank/DDBJ whole genome shotgun (WGS) entry which is preliminary data.</text>
</comment>
<dbReference type="PANTHER" id="PTHR14948">
    <property type="entry name" value="NG5"/>
    <property type="match status" value="1"/>
</dbReference>
<evidence type="ECO:0000256" key="2">
    <source>
        <dbReference type="ARBA" id="ARBA00006843"/>
    </source>
</evidence>
<comment type="similarity">
    <text evidence="2">Belongs to the CD225/Dispanin family.</text>
</comment>
<sequence length="125" mass="13435">MGYSGPQQYVAYPPGQGSSQGQHPMGQGPAVTVQPAIYLQRAPLEYPMPDYLGYSIFTMLCCCLPLGIAALIYSISTRDANNMGNAELAKKNSRLARNLNHTGLGIGIAILILWIAYVAFAASLR</sequence>
<name>A0ABS2XSA5_POLSP</name>
<proteinExistence type="inferred from homology"/>
<feature type="transmembrane region" description="Helical" evidence="6">
    <location>
        <begin position="99"/>
        <end position="120"/>
    </location>
</feature>
<dbReference type="Pfam" id="PF04505">
    <property type="entry name" value="CD225"/>
    <property type="match status" value="1"/>
</dbReference>
<reference evidence="7" key="1">
    <citation type="journal article" date="2021" name="Cell">
        <title>Tracing the genetic footprints of vertebrate landing in non-teleost ray-finned fishes.</title>
        <authorList>
            <person name="Bi X."/>
            <person name="Wang K."/>
            <person name="Yang L."/>
            <person name="Pan H."/>
            <person name="Jiang H."/>
            <person name="Wei Q."/>
            <person name="Fang M."/>
            <person name="Yu H."/>
            <person name="Zhu C."/>
            <person name="Cai Y."/>
            <person name="He Y."/>
            <person name="Gan X."/>
            <person name="Zeng H."/>
            <person name="Yu D."/>
            <person name="Zhu Y."/>
            <person name="Jiang H."/>
            <person name="Qiu Q."/>
            <person name="Yang H."/>
            <person name="Zhang Y.E."/>
            <person name="Wang W."/>
            <person name="Zhu M."/>
            <person name="He S."/>
            <person name="Zhang G."/>
        </authorList>
    </citation>
    <scope>NUCLEOTIDE SEQUENCE</scope>
    <source>
        <strain evidence="7">Pddl_001</strain>
    </source>
</reference>
<organism evidence="7 8">
    <name type="scientific">Polyodon spathula</name>
    <name type="common">North American paddlefish</name>
    <name type="synonym">Squalus spathula</name>
    <dbReference type="NCBI Taxonomy" id="7913"/>
    <lineage>
        <taxon>Eukaryota</taxon>
        <taxon>Metazoa</taxon>
        <taxon>Chordata</taxon>
        <taxon>Craniata</taxon>
        <taxon>Vertebrata</taxon>
        <taxon>Euteleostomi</taxon>
        <taxon>Actinopterygii</taxon>
        <taxon>Chondrostei</taxon>
        <taxon>Acipenseriformes</taxon>
        <taxon>Polyodontidae</taxon>
        <taxon>Polyodon</taxon>
    </lineage>
</organism>
<evidence type="ECO:0000256" key="1">
    <source>
        <dbReference type="ARBA" id="ARBA00004370"/>
    </source>
</evidence>
<evidence type="ECO:0000313" key="7">
    <source>
        <dbReference type="EMBL" id="MBN3276956.1"/>
    </source>
</evidence>
<evidence type="ECO:0000256" key="6">
    <source>
        <dbReference type="SAM" id="Phobius"/>
    </source>
</evidence>